<feature type="transmembrane region" description="Helical" evidence="2">
    <location>
        <begin position="7"/>
        <end position="26"/>
    </location>
</feature>
<dbReference type="InterPro" id="IPR051279">
    <property type="entry name" value="PP1-Reg/Actin-Interact_Protein"/>
</dbReference>
<feature type="compositionally biased region" description="Polar residues" evidence="1">
    <location>
        <begin position="397"/>
        <end position="452"/>
    </location>
</feature>
<dbReference type="PANTHER" id="PTHR24112:SF66">
    <property type="entry name" value="LEUCINE-RICH REPEAT, ISOFORM F"/>
    <property type="match status" value="1"/>
</dbReference>
<feature type="non-terminal residue" evidence="4">
    <location>
        <position position="1"/>
    </location>
</feature>
<keyword evidence="2" id="KW-0812">Transmembrane</keyword>
<evidence type="ECO:0000313" key="4">
    <source>
        <dbReference type="EMBL" id="CAL4091774.1"/>
    </source>
</evidence>
<keyword evidence="2" id="KW-0472">Membrane</keyword>
<dbReference type="GO" id="GO:0016477">
    <property type="term" value="P:cell migration"/>
    <property type="evidence" value="ECO:0007669"/>
    <property type="project" value="TreeGrafter"/>
</dbReference>
<protein>
    <recommendedName>
        <fullName evidence="3">CARMIL C-terminal domain-containing protein</fullName>
    </recommendedName>
</protein>
<dbReference type="InterPro" id="IPR031943">
    <property type="entry name" value="CARMIL_C"/>
</dbReference>
<feature type="compositionally biased region" description="Basic residues" evidence="1">
    <location>
        <begin position="358"/>
        <end position="369"/>
    </location>
</feature>
<gene>
    <name evidence="4" type="ORF">MNOR_LOCUS14426</name>
</gene>
<reference evidence="4 5" key="1">
    <citation type="submission" date="2024-05" db="EMBL/GenBank/DDBJ databases">
        <authorList>
            <person name="Wallberg A."/>
        </authorList>
    </citation>
    <scope>NUCLEOTIDE SEQUENCE [LARGE SCALE GENOMIC DNA]</scope>
</reference>
<feature type="domain" description="CARMIL C-terminal" evidence="3">
    <location>
        <begin position="186"/>
        <end position="339"/>
    </location>
</feature>
<proteinExistence type="predicted"/>
<feature type="region of interest" description="Disordered" evidence="1">
    <location>
        <begin position="348"/>
        <end position="480"/>
    </location>
</feature>
<dbReference type="AlphaFoldDB" id="A0AAV2QPY0"/>
<feature type="non-terminal residue" evidence="4">
    <location>
        <position position="480"/>
    </location>
</feature>
<evidence type="ECO:0000256" key="2">
    <source>
        <dbReference type="SAM" id="Phobius"/>
    </source>
</evidence>
<dbReference type="EMBL" id="CAXKWB010008644">
    <property type="protein sequence ID" value="CAL4091774.1"/>
    <property type="molecule type" value="Genomic_DNA"/>
</dbReference>
<keyword evidence="5" id="KW-1185">Reference proteome</keyword>
<dbReference type="GO" id="GO:0030027">
    <property type="term" value="C:lamellipodium"/>
    <property type="evidence" value="ECO:0007669"/>
    <property type="project" value="TreeGrafter"/>
</dbReference>
<dbReference type="Pfam" id="PF16000">
    <property type="entry name" value="CARMIL_C"/>
    <property type="match status" value="1"/>
</dbReference>
<feature type="compositionally biased region" description="Acidic residues" evidence="1">
    <location>
        <begin position="468"/>
        <end position="480"/>
    </location>
</feature>
<dbReference type="GO" id="GO:0005886">
    <property type="term" value="C:plasma membrane"/>
    <property type="evidence" value="ECO:0007669"/>
    <property type="project" value="TreeGrafter"/>
</dbReference>
<keyword evidence="2" id="KW-1133">Transmembrane helix</keyword>
<organism evidence="4 5">
    <name type="scientific">Meganyctiphanes norvegica</name>
    <name type="common">Northern krill</name>
    <name type="synonym">Thysanopoda norvegica</name>
    <dbReference type="NCBI Taxonomy" id="48144"/>
    <lineage>
        <taxon>Eukaryota</taxon>
        <taxon>Metazoa</taxon>
        <taxon>Ecdysozoa</taxon>
        <taxon>Arthropoda</taxon>
        <taxon>Crustacea</taxon>
        <taxon>Multicrustacea</taxon>
        <taxon>Malacostraca</taxon>
        <taxon>Eumalacostraca</taxon>
        <taxon>Eucarida</taxon>
        <taxon>Euphausiacea</taxon>
        <taxon>Euphausiidae</taxon>
        <taxon>Meganyctiphanes</taxon>
    </lineage>
</organism>
<accession>A0AAV2QPY0</accession>
<evidence type="ECO:0000259" key="3">
    <source>
        <dbReference type="Pfam" id="PF16000"/>
    </source>
</evidence>
<name>A0AAV2QPY0_MEGNR</name>
<evidence type="ECO:0000256" key="1">
    <source>
        <dbReference type="SAM" id="MobiDB-lite"/>
    </source>
</evidence>
<dbReference type="GO" id="GO:0034315">
    <property type="term" value="P:regulation of Arp2/3 complex-mediated actin nucleation"/>
    <property type="evidence" value="ECO:0007669"/>
    <property type="project" value="TreeGrafter"/>
</dbReference>
<dbReference type="PANTHER" id="PTHR24112">
    <property type="entry name" value="LEUCINE-RICH REPEAT, ISOFORM F-RELATED"/>
    <property type="match status" value="1"/>
</dbReference>
<dbReference type="Proteomes" id="UP001497623">
    <property type="component" value="Unassembled WGS sequence"/>
</dbReference>
<evidence type="ECO:0000313" key="5">
    <source>
        <dbReference type="Proteomes" id="UP001497623"/>
    </source>
</evidence>
<comment type="caution">
    <text evidence="4">The sequence shown here is derived from an EMBL/GenBank/DDBJ whole genome shotgun (WGS) entry which is preliminary data.</text>
</comment>
<sequence length="480" mass="53373">TKIHYTIALSLDSVLLITFSFIYYGLNNYCVKFMPFPVHDAMLCMKTAPERTENIMRRIQDTLYRNVSPMKYSNGQAFRLQQGFLLSSTQQQVDRLVLQTGEVVRTLKRSASGETDPNCNSLHWAEGLIMDAENSKQLISHLHDAVLRRDEAGNPIETKLNQISTDLHAVITNYLQDSVESMVRSAQDKCPNVLSDEKVVDDVRAACLAKSQVSSQVIEEAIVEQAGSLILNKVNEVNLAVASTVSDRVIDEVVHSLSNTCKNLRERERDRERENGGEGHLGDYDGLSSICLQTCADVKKQIYKAENFREHSNLATPQLASKRKSIHGRKLRPQSVVAESLDSVSELPSSCGQLQHLGKARPKRVKTRAPTRPMGRADLLEEEHDISEGVDSFFRPGSSTPTTPLISPDSENSPNLLKYGSCSSVESSSQTGCGPHTTSMDSLAQSDSFSRSDLTHESPRGPFTITDTQEEYYDDDDEEE</sequence>